<gene>
    <name evidence="1" type="ORF">MPDQ_001497</name>
</gene>
<proteinExistence type="predicted"/>
<dbReference type="OrthoDB" id="4501863at2759"/>
<name>A0A507R4W0_MONPU</name>
<protein>
    <submittedName>
        <fullName evidence="1">Uncharacterized protein</fullName>
    </submittedName>
</protein>
<dbReference type="EMBL" id="VIFY01000014">
    <property type="protein sequence ID" value="TQB75896.1"/>
    <property type="molecule type" value="Genomic_DNA"/>
</dbReference>
<sequence length="119" mass="13529">MAQKQRRIELLQVEADENDQSFFRVLVDGRTVKYITIDPGIFSIEDMCFGPSLTSILPDLPDWDWNDGLVTKDASGRPCFSRASRTAFPGVKNTWHGTCVDYQDILIDERLRTGVYAVK</sequence>
<dbReference type="AlphaFoldDB" id="A0A507R4W0"/>
<accession>A0A507R4W0</accession>
<dbReference type="Proteomes" id="UP000319663">
    <property type="component" value="Unassembled WGS sequence"/>
</dbReference>
<evidence type="ECO:0000313" key="2">
    <source>
        <dbReference type="Proteomes" id="UP000319663"/>
    </source>
</evidence>
<evidence type="ECO:0000313" key="1">
    <source>
        <dbReference type="EMBL" id="TQB75896.1"/>
    </source>
</evidence>
<organism evidence="1 2">
    <name type="scientific">Monascus purpureus</name>
    <name type="common">Red mold</name>
    <name type="synonym">Monascus anka</name>
    <dbReference type="NCBI Taxonomy" id="5098"/>
    <lineage>
        <taxon>Eukaryota</taxon>
        <taxon>Fungi</taxon>
        <taxon>Dikarya</taxon>
        <taxon>Ascomycota</taxon>
        <taxon>Pezizomycotina</taxon>
        <taxon>Eurotiomycetes</taxon>
        <taxon>Eurotiomycetidae</taxon>
        <taxon>Eurotiales</taxon>
        <taxon>Aspergillaceae</taxon>
        <taxon>Monascus</taxon>
    </lineage>
</organism>
<reference evidence="1 2" key="1">
    <citation type="submission" date="2019-06" db="EMBL/GenBank/DDBJ databases">
        <title>Wine fermentation using esterase from Monascus purpureus.</title>
        <authorList>
            <person name="Geng C."/>
            <person name="Zhang Y."/>
        </authorList>
    </citation>
    <scope>NUCLEOTIDE SEQUENCE [LARGE SCALE GENOMIC DNA]</scope>
    <source>
        <strain evidence="1">HQ1</strain>
    </source>
</reference>
<comment type="caution">
    <text evidence="1">The sequence shown here is derived from an EMBL/GenBank/DDBJ whole genome shotgun (WGS) entry which is preliminary data.</text>
</comment>
<dbReference type="STRING" id="5098.A0A507R4W0"/>
<keyword evidence="2" id="KW-1185">Reference proteome</keyword>